<dbReference type="EMBL" id="CP002026">
    <property type="protein sequence ID" value="ADH88215.1"/>
    <property type="molecule type" value="Genomic_DNA"/>
</dbReference>
<protein>
    <recommendedName>
        <fullName evidence="2">EamA domain-containing protein</fullName>
    </recommendedName>
</protein>
<evidence type="ECO:0000259" key="2">
    <source>
        <dbReference type="Pfam" id="PF00892"/>
    </source>
</evidence>
<reference evidence="3 4" key="1">
    <citation type="journal article" date="2012" name="Stand. Genomic Sci.">
        <title>Complete genome sequence of the facultatively chemolithoautotrophic and methylotrophic alpha Proteobacterium Starkeya novella type strain (ATCC 8093(T)).</title>
        <authorList>
            <person name="Kappler U."/>
            <person name="Davenport K."/>
            <person name="Beatson S."/>
            <person name="Lucas S."/>
            <person name="Lapidus A."/>
            <person name="Copeland A."/>
            <person name="Berry K.W."/>
            <person name="Glavina Del Rio T."/>
            <person name="Hammon N."/>
            <person name="Dalin E."/>
            <person name="Tice H."/>
            <person name="Pitluck S."/>
            <person name="Richardson P."/>
            <person name="Bruce D."/>
            <person name="Goodwin L.A."/>
            <person name="Han C."/>
            <person name="Tapia R."/>
            <person name="Detter J.C."/>
            <person name="Chang Y.J."/>
            <person name="Jeffries C.D."/>
            <person name="Land M."/>
            <person name="Hauser L."/>
            <person name="Kyrpides N.C."/>
            <person name="Goker M."/>
            <person name="Ivanova N."/>
            <person name="Klenk H.P."/>
            <person name="Woyke T."/>
        </authorList>
    </citation>
    <scope>NUCLEOTIDE SEQUENCE [LARGE SCALE GENOMIC DNA]</scope>
    <source>
        <strain evidence="4">ATCC 8093 / DSM 506 / JCM 20403 / CCM 1077 / IAM 12100 / NBRC 12443 / NCIMB 10456</strain>
    </source>
</reference>
<keyword evidence="1" id="KW-1133">Transmembrane helix</keyword>
<feature type="transmembrane region" description="Helical" evidence="1">
    <location>
        <begin position="43"/>
        <end position="61"/>
    </location>
</feature>
<keyword evidence="1" id="KW-0812">Transmembrane</keyword>
<feature type="transmembrane region" description="Helical" evidence="1">
    <location>
        <begin position="264"/>
        <end position="281"/>
    </location>
</feature>
<dbReference type="InterPro" id="IPR037185">
    <property type="entry name" value="EmrE-like"/>
</dbReference>
<keyword evidence="1" id="KW-0472">Membrane</keyword>
<dbReference type="eggNOG" id="COG0697">
    <property type="taxonomic scope" value="Bacteria"/>
</dbReference>
<proteinExistence type="predicted"/>
<feature type="transmembrane region" description="Helical" evidence="1">
    <location>
        <begin position="102"/>
        <end position="118"/>
    </location>
</feature>
<dbReference type="KEGG" id="sno:Snov_0891"/>
<dbReference type="Pfam" id="PF00892">
    <property type="entry name" value="EamA"/>
    <property type="match status" value="2"/>
</dbReference>
<name>D7A665_ANCN5</name>
<dbReference type="SUPFAM" id="SSF103481">
    <property type="entry name" value="Multidrug resistance efflux transporter EmrE"/>
    <property type="match status" value="2"/>
</dbReference>
<dbReference type="RefSeq" id="WP_013165720.1">
    <property type="nucleotide sequence ID" value="NC_014217.1"/>
</dbReference>
<gene>
    <name evidence="3" type="ordered locus">Snov_0891</name>
</gene>
<feature type="transmembrane region" description="Helical" evidence="1">
    <location>
        <begin position="176"/>
        <end position="195"/>
    </location>
</feature>
<keyword evidence="4" id="KW-1185">Reference proteome</keyword>
<evidence type="ECO:0000313" key="3">
    <source>
        <dbReference type="EMBL" id="ADH88215.1"/>
    </source>
</evidence>
<dbReference type="PANTHER" id="PTHR22911:SF135">
    <property type="entry name" value="BLR4310 PROTEIN"/>
    <property type="match status" value="1"/>
</dbReference>
<feature type="transmembrane region" description="Helical" evidence="1">
    <location>
        <begin position="125"/>
        <end position="141"/>
    </location>
</feature>
<feature type="transmembrane region" description="Helical" evidence="1">
    <location>
        <begin position="207"/>
        <end position="230"/>
    </location>
</feature>
<accession>D7A665</accession>
<dbReference type="OrthoDB" id="7818056at2"/>
<feature type="domain" description="EamA" evidence="2">
    <location>
        <begin position="152"/>
        <end position="279"/>
    </location>
</feature>
<sequence>MHASLANRRGILLMIAGSSVFASNDAFSKLALAHIPPSEILAVRGVMAALMLVAFLGWKGQLASLRHCADKRVLLRAAAEACVAMLFITAITTMSIADATSILQVVPLVTMAAAVMFFGARISRSLWVAVAAGFLGVTLIVKPGSSAFDFTALLPLGCAFLISFRDFVTGRIGAHVPTLVVTATTAGIGMMMGFAGSTVEQWAALDLWTFGYLVGGSVTLIAGHMLTIAAFRGTDPSTISPFRYAGVVCSVALSATLFHQMPDLVSIGGIALILAAALYTMHQHMSAPKIASVPAKPAVAVVSAEEPRKAA</sequence>
<dbReference type="PANTHER" id="PTHR22911">
    <property type="entry name" value="ACYL-MALONYL CONDENSING ENZYME-RELATED"/>
    <property type="match status" value="1"/>
</dbReference>
<dbReference type="GO" id="GO:0016020">
    <property type="term" value="C:membrane"/>
    <property type="evidence" value="ECO:0007669"/>
    <property type="project" value="InterPro"/>
</dbReference>
<organism evidence="3 4">
    <name type="scientific">Ancylobacter novellus (strain ATCC 8093 / DSM 506 / JCM 20403 / CCM 1077 / IAM 12100 / NBRC 12443 / NCIMB 10456)</name>
    <name type="common">Starkeya novella</name>
    <dbReference type="NCBI Taxonomy" id="639283"/>
    <lineage>
        <taxon>Bacteria</taxon>
        <taxon>Pseudomonadati</taxon>
        <taxon>Pseudomonadota</taxon>
        <taxon>Alphaproteobacteria</taxon>
        <taxon>Hyphomicrobiales</taxon>
        <taxon>Xanthobacteraceae</taxon>
        <taxon>Ancylobacter</taxon>
    </lineage>
</organism>
<dbReference type="Proteomes" id="UP000006633">
    <property type="component" value="Chromosome"/>
</dbReference>
<evidence type="ECO:0000256" key="1">
    <source>
        <dbReference type="SAM" id="Phobius"/>
    </source>
</evidence>
<dbReference type="STRING" id="639283.Snov_0891"/>
<dbReference type="HOGENOM" id="CLU_032828_2_2_5"/>
<evidence type="ECO:0000313" key="4">
    <source>
        <dbReference type="Proteomes" id="UP000006633"/>
    </source>
</evidence>
<feature type="domain" description="EamA" evidence="2">
    <location>
        <begin position="9"/>
        <end position="141"/>
    </location>
</feature>
<dbReference type="InterPro" id="IPR000620">
    <property type="entry name" value="EamA_dom"/>
</dbReference>
<dbReference type="AlphaFoldDB" id="D7A665"/>
<feature type="transmembrane region" description="Helical" evidence="1">
    <location>
        <begin position="73"/>
        <end position="96"/>
    </location>
</feature>